<feature type="domain" description="Metallo-beta-lactamase" evidence="1">
    <location>
        <begin position="42"/>
        <end position="233"/>
    </location>
</feature>
<dbReference type="CDD" id="cd07709">
    <property type="entry name" value="flavodiiron_proteins_MBL-fold"/>
    <property type="match status" value="1"/>
</dbReference>
<evidence type="ECO:0000259" key="1">
    <source>
        <dbReference type="SMART" id="SM00849"/>
    </source>
</evidence>
<dbReference type="InterPro" id="IPR045761">
    <property type="entry name" value="ODP_dom"/>
</dbReference>
<dbReference type="PANTHER" id="PTHR43041">
    <property type="entry name" value="HYDROLASE, METALLO-BETA-LACTAMASE SUPERFAMILY"/>
    <property type="match status" value="1"/>
</dbReference>
<dbReference type="InterPro" id="IPR036866">
    <property type="entry name" value="RibonucZ/Hydroxyglut_hydro"/>
</dbReference>
<keyword evidence="2" id="KW-0378">Hydrolase</keyword>
<accession>A0A5J4L6X3</accession>
<evidence type="ECO:0000313" key="2">
    <source>
        <dbReference type="EMBL" id="GER94477.1"/>
    </source>
</evidence>
<dbReference type="PANTHER" id="PTHR43041:SF1">
    <property type="entry name" value="METALLO-BETA-LACTAMASE DOMAIN-CONTAINING PROTEIN"/>
    <property type="match status" value="1"/>
</dbReference>
<comment type="caution">
    <text evidence="2">The sequence shown here is derived from an EMBL/GenBank/DDBJ whole genome shotgun (WGS) entry which is preliminary data.</text>
</comment>
<dbReference type="InterPro" id="IPR001279">
    <property type="entry name" value="Metallo-B-lactamas"/>
</dbReference>
<dbReference type="EMBL" id="BLAB01000001">
    <property type="protein sequence ID" value="GER94477.1"/>
    <property type="molecule type" value="Genomic_DNA"/>
</dbReference>
<name>A0A5J4L6X3_9ZZZZ</name>
<dbReference type="SUPFAM" id="SSF56281">
    <property type="entry name" value="Metallo-hydrolase/oxidoreductase"/>
    <property type="match status" value="1"/>
</dbReference>
<dbReference type="Pfam" id="PF19583">
    <property type="entry name" value="ODP"/>
    <property type="match status" value="1"/>
</dbReference>
<proteinExistence type="predicted"/>
<protein>
    <submittedName>
        <fullName evidence="2">MBL fold metallo-hydrolase</fullName>
    </submittedName>
</protein>
<dbReference type="SMART" id="SM00849">
    <property type="entry name" value="Lactamase_B"/>
    <property type="match status" value="1"/>
</dbReference>
<dbReference type="GO" id="GO:0016787">
    <property type="term" value="F:hydrolase activity"/>
    <property type="evidence" value="ECO:0007669"/>
    <property type="project" value="UniProtKB-KW"/>
</dbReference>
<reference evidence="2" key="1">
    <citation type="submission" date="2019-10" db="EMBL/GenBank/DDBJ databases">
        <title>Metagenomic sequencing of thiosulfate-disproportionating enrichment culture.</title>
        <authorList>
            <person name="Umezawa K."/>
            <person name="Kojima H."/>
            <person name="Fukui M."/>
        </authorList>
    </citation>
    <scope>NUCLEOTIDE SEQUENCE</scope>
    <source>
        <strain evidence="2">45J</strain>
    </source>
</reference>
<dbReference type="AlphaFoldDB" id="A0A5J4L6X3"/>
<dbReference type="Gene3D" id="3.60.15.10">
    <property type="entry name" value="Ribonuclease Z/Hydroxyacylglutathione hydrolase-like"/>
    <property type="match status" value="1"/>
</dbReference>
<organism evidence="2">
    <name type="scientific">hot springs metagenome</name>
    <dbReference type="NCBI Taxonomy" id="433727"/>
    <lineage>
        <taxon>unclassified sequences</taxon>
        <taxon>metagenomes</taxon>
        <taxon>ecological metagenomes</taxon>
    </lineage>
</organism>
<gene>
    <name evidence="2" type="ORF">A45J_2240</name>
</gene>
<sequence length="263" mass="30109">MAKGVSAADDVDIVKGEVLYDDGTHRFIWLGWEEHEEEGLVQVNQYLIENKGTGILLDPGGIHVFPRVVANTSRYIDLGRIQHIFFSHQDPDVSSGIALWLSVTPAKIHLSKWWVRFLPHYGMFDMSRIVPIEDNGGRIQLSSGDSLELIPAHFLHSVANFHVYDPKSKILFTGDLGAAIFPKGGRYPFVKDFDSHIRLMEGFHKRYMASNSVCRKYMDKVLKYDIEMIAPQHGAIFKKEHVKRFWDWFSGLRCGSDIINEIY</sequence>